<dbReference type="SUPFAM" id="SSF52172">
    <property type="entry name" value="CheY-like"/>
    <property type="match status" value="1"/>
</dbReference>
<sequence>MSAGKKAVAVVDDDEAVLDATSSFLEALGYDPRAFNSGEAFLASGLTGDVSCLLTDINMPGLNGLDLQERVRRVQPALPVILMTALTDDTTRLRAFAGGARDLLRKPLAADDLIRCLEDTIGA</sequence>
<comment type="caution">
    <text evidence="4">The sequence shown here is derived from an EMBL/GenBank/DDBJ whole genome shotgun (WGS) entry which is preliminary data.</text>
</comment>
<evidence type="ECO:0000256" key="2">
    <source>
        <dbReference type="PROSITE-ProRule" id="PRU00169"/>
    </source>
</evidence>
<dbReference type="GO" id="GO:0000160">
    <property type="term" value="P:phosphorelay signal transduction system"/>
    <property type="evidence" value="ECO:0007669"/>
    <property type="project" value="InterPro"/>
</dbReference>
<protein>
    <submittedName>
        <fullName evidence="4">Response regulator</fullName>
    </submittedName>
</protein>
<dbReference type="PROSITE" id="PS50110">
    <property type="entry name" value="RESPONSE_REGULATORY"/>
    <property type="match status" value="1"/>
</dbReference>
<accession>A0AA37TIA0</accession>
<dbReference type="Proteomes" id="UP001157440">
    <property type="component" value="Unassembled WGS sequence"/>
</dbReference>
<dbReference type="Gene3D" id="3.40.50.2300">
    <property type="match status" value="1"/>
</dbReference>
<proteinExistence type="predicted"/>
<dbReference type="InterPro" id="IPR050595">
    <property type="entry name" value="Bact_response_regulator"/>
</dbReference>
<dbReference type="SMART" id="SM00448">
    <property type="entry name" value="REC"/>
    <property type="match status" value="1"/>
</dbReference>
<dbReference type="PANTHER" id="PTHR44591:SF25">
    <property type="entry name" value="CHEMOTAXIS TWO-COMPONENT RESPONSE REGULATOR"/>
    <property type="match status" value="1"/>
</dbReference>
<dbReference type="PANTHER" id="PTHR44591">
    <property type="entry name" value="STRESS RESPONSE REGULATOR PROTEIN 1"/>
    <property type="match status" value="1"/>
</dbReference>
<feature type="modified residue" description="4-aspartylphosphate" evidence="2">
    <location>
        <position position="56"/>
    </location>
</feature>
<organism evidence="4 5">
    <name type="scientific">Methylobacterium tardum</name>
    <dbReference type="NCBI Taxonomy" id="374432"/>
    <lineage>
        <taxon>Bacteria</taxon>
        <taxon>Pseudomonadati</taxon>
        <taxon>Pseudomonadota</taxon>
        <taxon>Alphaproteobacteria</taxon>
        <taxon>Hyphomicrobiales</taxon>
        <taxon>Methylobacteriaceae</taxon>
        <taxon>Methylobacterium</taxon>
    </lineage>
</organism>
<dbReference type="EMBL" id="BSPL01000020">
    <property type="protein sequence ID" value="GLS72240.1"/>
    <property type="molecule type" value="Genomic_DNA"/>
</dbReference>
<evidence type="ECO:0000256" key="1">
    <source>
        <dbReference type="ARBA" id="ARBA00022553"/>
    </source>
</evidence>
<evidence type="ECO:0000313" key="5">
    <source>
        <dbReference type="Proteomes" id="UP001157440"/>
    </source>
</evidence>
<dbReference type="Pfam" id="PF00072">
    <property type="entry name" value="Response_reg"/>
    <property type="match status" value="1"/>
</dbReference>
<evidence type="ECO:0000313" key="4">
    <source>
        <dbReference type="EMBL" id="GLS72240.1"/>
    </source>
</evidence>
<keyword evidence="5" id="KW-1185">Reference proteome</keyword>
<dbReference type="InterPro" id="IPR001789">
    <property type="entry name" value="Sig_transdc_resp-reg_receiver"/>
</dbReference>
<keyword evidence="1 2" id="KW-0597">Phosphoprotein</keyword>
<reference evidence="5" key="1">
    <citation type="journal article" date="2019" name="Int. J. Syst. Evol. Microbiol.">
        <title>The Global Catalogue of Microorganisms (GCM) 10K type strain sequencing project: providing services to taxonomists for standard genome sequencing and annotation.</title>
        <authorList>
            <consortium name="The Broad Institute Genomics Platform"/>
            <consortium name="The Broad Institute Genome Sequencing Center for Infectious Disease"/>
            <person name="Wu L."/>
            <person name="Ma J."/>
        </authorList>
    </citation>
    <scope>NUCLEOTIDE SEQUENCE [LARGE SCALE GENOMIC DNA]</scope>
    <source>
        <strain evidence="5">NBRC 103632</strain>
    </source>
</reference>
<dbReference type="AlphaFoldDB" id="A0AA37TIA0"/>
<dbReference type="InterPro" id="IPR011006">
    <property type="entry name" value="CheY-like_superfamily"/>
</dbReference>
<evidence type="ECO:0000259" key="3">
    <source>
        <dbReference type="PROSITE" id="PS50110"/>
    </source>
</evidence>
<name>A0AA37TIA0_9HYPH</name>
<feature type="domain" description="Response regulatory" evidence="3">
    <location>
        <begin position="7"/>
        <end position="121"/>
    </location>
</feature>
<gene>
    <name evidence="4" type="ORF">GCM10007890_42530</name>
</gene>